<name>A0ABN8CR82_9STRA</name>
<evidence type="ECO:0000313" key="2">
    <source>
        <dbReference type="Proteomes" id="UP001158986"/>
    </source>
</evidence>
<accession>A0ABN8CR82</accession>
<reference evidence="1 2" key="1">
    <citation type="submission" date="2021-11" db="EMBL/GenBank/DDBJ databases">
        <authorList>
            <person name="Islam A."/>
            <person name="Islam S."/>
            <person name="Flora M.S."/>
            <person name="Rahman M."/>
            <person name="Ziaur R.M."/>
            <person name="Epstein J.H."/>
            <person name="Hassan M."/>
            <person name="Klassen M."/>
            <person name="Woodard K."/>
            <person name="Webb A."/>
            <person name="Webby R.J."/>
            <person name="El Zowalaty M.E."/>
        </authorList>
    </citation>
    <scope>NUCLEOTIDE SEQUENCE [LARGE SCALE GENOMIC DNA]</scope>
    <source>
        <strain evidence="1">Pbs1</strain>
    </source>
</reference>
<gene>
    <name evidence="1" type="ORF">PBS001_LOCUS1714</name>
</gene>
<protein>
    <submittedName>
        <fullName evidence="1">Uncharacterized protein</fullName>
    </submittedName>
</protein>
<sequence>MVRSLDMVGTYDGPDADEIRLLLELQLVPIASVMYEVDNYSFQNLYRAPPETSRHLDTVTRVCHFFSLSLLMKTQDSNLDRALAGRPRSNWHDN</sequence>
<proteinExistence type="predicted"/>
<comment type="caution">
    <text evidence="1">The sequence shown here is derived from an EMBL/GenBank/DDBJ whole genome shotgun (WGS) entry which is preliminary data.</text>
</comment>
<dbReference type="Proteomes" id="UP001158986">
    <property type="component" value="Unassembled WGS sequence"/>
</dbReference>
<organism evidence="1 2">
    <name type="scientific">Peronospora belbahrii</name>
    <dbReference type="NCBI Taxonomy" id="622444"/>
    <lineage>
        <taxon>Eukaryota</taxon>
        <taxon>Sar</taxon>
        <taxon>Stramenopiles</taxon>
        <taxon>Oomycota</taxon>
        <taxon>Peronosporomycetes</taxon>
        <taxon>Peronosporales</taxon>
        <taxon>Peronosporaceae</taxon>
        <taxon>Peronospora</taxon>
    </lineage>
</organism>
<evidence type="ECO:0000313" key="1">
    <source>
        <dbReference type="EMBL" id="CAH0514983.1"/>
    </source>
</evidence>
<keyword evidence="2" id="KW-1185">Reference proteome</keyword>
<dbReference type="EMBL" id="CAKLCB010000093">
    <property type="protein sequence ID" value="CAH0514983.1"/>
    <property type="molecule type" value="Genomic_DNA"/>
</dbReference>